<evidence type="ECO:0000256" key="3">
    <source>
        <dbReference type="ARBA" id="ARBA00010617"/>
    </source>
</evidence>
<evidence type="ECO:0000256" key="12">
    <source>
        <dbReference type="ARBA" id="ARBA00042499"/>
    </source>
</evidence>
<dbReference type="GeneTree" id="ENSGT00840000129915"/>
<comment type="cofactor">
    <cofactor evidence="1 16">
        <name>heme</name>
        <dbReference type="ChEBI" id="CHEBI:30413"/>
    </cofactor>
</comment>
<dbReference type="InterPro" id="IPR050196">
    <property type="entry name" value="Cytochrome_P450_Monoox"/>
</dbReference>
<dbReference type="GO" id="GO:0005506">
    <property type="term" value="F:iron ion binding"/>
    <property type="evidence" value="ECO:0007669"/>
    <property type="project" value="InterPro"/>
</dbReference>
<evidence type="ECO:0000256" key="4">
    <source>
        <dbReference type="ARBA" id="ARBA00022617"/>
    </source>
</evidence>
<evidence type="ECO:0000256" key="16">
    <source>
        <dbReference type="PIRSR" id="PIRSR602401-1"/>
    </source>
</evidence>
<keyword evidence="20" id="KW-1185">Reference proteome</keyword>
<keyword evidence="6 17" id="KW-0560">Oxidoreductase</keyword>
<reference evidence="19" key="2">
    <citation type="submission" date="2025-08" db="UniProtKB">
        <authorList>
            <consortium name="Ensembl"/>
        </authorList>
    </citation>
    <scope>IDENTIFICATION</scope>
</reference>
<reference evidence="19 20" key="1">
    <citation type="submission" date="2020-06" db="EMBL/GenBank/DDBJ databases">
        <authorList>
            <consortium name="Wellcome Sanger Institute Data Sharing"/>
        </authorList>
    </citation>
    <scope>NUCLEOTIDE SEQUENCE [LARGE SCALE GENOMIC DNA]</scope>
</reference>
<evidence type="ECO:0000313" key="20">
    <source>
        <dbReference type="Proteomes" id="UP000694580"/>
    </source>
</evidence>
<gene>
    <name evidence="19" type="primary">CYP19A1</name>
</gene>
<dbReference type="InterPro" id="IPR002401">
    <property type="entry name" value="Cyt_P450_E_grp-I"/>
</dbReference>
<evidence type="ECO:0000256" key="13">
    <source>
        <dbReference type="ARBA" id="ARBA00043174"/>
    </source>
</evidence>
<dbReference type="PRINTS" id="PR00463">
    <property type="entry name" value="EP450I"/>
</dbReference>
<dbReference type="GO" id="GO:0008585">
    <property type="term" value="P:female gonad development"/>
    <property type="evidence" value="ECO:0007669"/>
    <property type="project" value="TreeGrafter"/>
</dbReference>
<dbReference type="GO" id="GO:0005783">
    <property type="term" value="C:endoplasmic reticulum"/>
    <property type="evidence" value="ECO:0007669"/>
    <property type="project" value="TreeGrafter"/>
</dbReference>
<keyword evidence="4 16" id="KW-0349">Heme</keyword>
<comment type="catalytic activity">
    <reaction evidence="15">
        <text>androst-4-ene-3,17-dione + 3 reduced [NADPH--hemoprotein reductase] + 3 O2 = estrone + formate + 3 oxidized [NADPH--hemoprotein reductase] + 4 H2O + 4 H(+)</text>
        <dbReference type="Rhea" id="RHEA:38195"/>
        <dbReference type="Rhea" id="RHEA-COMP:11964"/>
        <dbReference type="Rhea" id="RHEA-COMP:11965"/>
        <dbReference type="ChEBI" id="CHEBI:15377"/>
        <dbReference type="ChEBI" id="CHEBI:15378"/>
        <dbReference type="ChEBI" id="CHEBI:15379"/>
        <dbReference type="ChEBI" id="CHEBI:15740"/>
        <dbReference type="ChEBI" id="CHEBI:16422"/>
        <dbReference type="ChEBI" id="CHEBI:17263"/>
        <dbReference type="ChEBI" id="CHEBI:57618"/>
        <dbReference type="ChEBI" id="CHEBI:58210"/>
        <dbReference type="EC" id="1.14.14.14"/>
    </reaction>
</comment>
<comment type="subcellular location">
    <subcellularLocation>
        <location evidence="2">Membrane</location>
        <topology evidence="2">Peripheral membrane protein</topology>
    </subcellularLocation>
</comment>
<proteinExistence type="inferred from homology"/>
<evidence type="ECO:0000256" key="9">
    <source>
        <dbReference type="ARBA" id="ARBA00023136"/>
    </source>
</evidence>
<dbReference type="EC" id="1.14.14.14" evidence="11"/>
<dbReference type="InterPro" id="IPR036396">
    <property type="entry name" value="Cyt_P450_sf"/>
</dbReference>
<dbReference type="PANTHER" id="PTHR24291">
    <property type="entry name" value="CYTOCHROME P450 FAMILY 4"/>
    <property type="match status" value="1"/>
</dbReference>
<evidence type="ECO:0000256" key="5">
    <source>
        <dbReference type="ARBA" id="ARBA00022723"/>
    </source>
</evidence>
<sequence>MHFSSRLYVLVFIFAWNQMHVTDSAFSMVPAVLITLLLLFVMNALWRRAGKSSFPGPYYLLGLGPVLTYSRFIWTGIGTACNYYNTKYGNIVQVWIQGEETLILSNSSAVNHVLKSSNYTARFASKRGLRCIGMDERGVIFNSNLKLWKKVRTFFSKALSGPGLQKTVGVCVSATHRHLDQLSDFTDPSGQVDVLNLLRCIVVDISNRLFLRVPFNGQSACWILFTCLQQTRSLLLFICMFCSQEKELLMKIHRYFQTWQTVLIQPDLFLRIGWIYKKYEHDAKDLQEAMDGLIEKKRTEISTSEKLDDFDFATELIFAQNHGELTADDVRQCVLEMVIAAPDTLSISLFFMFVLLKQNPGVEDKIVQELDAVVGDRPVENGDMQSLKILESFINESMRFHPVVDFIMRRALEDDIIDGYKVAKGTNIILNIGRMHKTEFFAKPDEFSLENFEKHVPNRFFQPFGVGPRACVGRHVAMVMMKAVLVTMLSKYTVCPRLGCTLSTIRQTNNLSQQPVEDNDNCLSMRFIPRAMKTHTTPCGHE</sequence>
<organism evidence="19 20">
    <name type="scientific">Denticeps clupeoides</name>
    <name type="common">denticle herring</name>
    <dbReference type="NCBI Taxonomy" id="299321"/>
    <lineage>
        <taxon>Eukaryota</taxon>
        <taxon>Metazoa</taxon>
        <taxon>Chordata</taxon>
        <taxon>Craniata</taxon>
        <taxon>Vertebrata</taxon>
        <taxon>Euteleostomi</taxon>
        <taxon>Actinopterygii</taxon>
        <taxon>Neopterygii</taxon>
        <taxon>Teleostei</taxon>
        <taxon>Clupei</taxon>
        <taxon>Clupeiformes</taxon>
        <taxon>Denticipitoidei</taxon>
        <taxon>Denticipitidae</taxon>
        <taxon>Denticeps</taxon>
    </lineage>
</organism>
<dbReference type="Proteomes" id="UP000694580">
    <property type="component" value="Chromosome 17"/>
</dbReference>
<dbReference type="PROSITE" id="PS00086">
    <property type="entry name" value="CYTOCHROME_P450"/>
    <property type="match status" value="1"/>
</dbReference>
<keyword evidence="18" id="KW-1133">Transmembrane helix</keyword>
<dbReference type="InterPro" id="IPR001128">
    <property type="entry name" value="Cyt_P450"/>
</dbReference>
<evidence type="ECO:0000256" key="1">
    <source>
        <dbReference type="ARBA" id="ARBA00001971"/>
    </source>
</evidence>
<keyword evidence="18" id="KW-0812">Transmembrane</keyword>
<dbReference type="GO" id="GO:0016020">
    <property type="term" value="C:membrane"/>
    <property type="evidence" value="ECO:0007669"/>
    <property type="project" value="UniProtKB-SubCell"/>
</dbReference>
<dbReference type="InterPro" id="IPR017972">
    <property type="entry name" value="Cyt_P450_CS"/>
</dbReference>
<reference evidence="19" key="3">
    <citation type="submission" date="2025-09" db="UniProtKB">
        <authorList>
            <consortium name="Ensembl"/>
        </authorList>
    </citation>
    <scope>IDENTIFICATION</scope>
</reference>
<evidence type="ECO:0000256" key="7">
    <source>
        <dbReference type="ARBA" id="ARBA00023004"/>
    </source>
</evidence>
<feature type="transmembrane region" description="Helical" evidence="18">
    <location>
        <begin position="58"/>
        <end position="77"/>
    </location>
</feature>
<accession>A0AAY4EL16</accession>
<dbReference type="Ensembl" id="ENSDCDT00010069037.1">
    <property type="protein sequence ID" value="ENSDCDP00010058337.1"/>
    <property type="gene ID" value="ENSDCDG00010032798.1"/>
</dbReference>
<dbReference type="FunFam" id="1.10.630.10:FF:000032">
    <property type="entry name" value="Cytochrome P450 aromatase"/>
    <property type="match status" value="1"/>
</dbReference>
<dbReference type="AlphaFoldDB" id="A0AAY4EL16"/>
<evidence type="ECO:0000256" key="17">
    <source>
        <dbReference type="RuleBase" id="RU000461"/>
    </source>
</evidence>
<comment type="function">
    <text evidence="10">Catalyzes the formation of aromatic C18 estrogens from C19 androgens.</text>
</comment>
<dbReference type="Gene3D" id="1.10.630.10">
    <property type="entry name" value="Cytochrome P450"/>
    <property type="match status" value="1"/>
</dbReference>
<dbReference type="CDD" id="cd20616">
    <property type="entry name" value="CYP19A1"/>
    <property type="match status" value="1"/>
</dbReference>
<name>A0AAY4EL16_9TELE</name>
<dbReference type="Pfam" id="PF00067">
    <property type="entry name" value="p450"/>
    <property type="match status" value="1"/>
</dbReference>
<evidence type="ECO:0000313" key="19">
    <source>
        <dbReference type="Ensembl" id="ENSDCDP00010058337.1"/>
    </source>
</evidence>
<comment type="similarity">
    <text evidence="3 17">Belongs to the cytochrome P450 family.</text>
</comment>
<evidence type="ECO:0000256" key="11">
    <source>
        <dbReference type="ARBA" id="ARBA00038885"/>
    </source>
</evidence>
<keyword evidence="5 16" id="KW-0479">Metal-binding</keyword>
<evidence type="ECO:0000256" key="8">
    <source>
        <dbReference type="ARBA" id="ARBA00023033"/>
    </source>
</evidence>
<evidence type="ECO:0000256" key="15">
    <source>
        <dbReference type="ARBA" id="ARBA00048642"/>
    </source>
</evidence>
<dbReference type="GO" id="GO:0032355">
    <property type="term" value="P:response to estradiol"/>
    <property type="evidence" value="ECO:0007669"/>
    <property type="project" value="TreeGrafter"/>
</dbReference>
<dbReference type="PRINTS" id="PR00385">
    <property type="entry name" value="P450"/>
</dbReference>
<dbReference type="PANTHER" id="PTHR24291:SF199">
    <property type="entry name" value="CYTOCHROME P450, FAMILY 19, SUBFAMILY A, POLYPEPTIDE 1B ISOFORM X1"/>
    <property type="match status" value="1"/>
</dbReference>
<keyword evidence="9 18" id="KW-0472">Membrane</keyword>
<dbReference type="GO" id="GO:0020037">
    <property type="term" value="F:heme binding"/>
    <property type="evidence" value="ECO:0007669"/>
    <property type="project" value="InterPro"/>
</dbReference>
<keyword evidence="8 17" id="KW-0503">Monooxygenase</keyword>
<feature type="binding site" description="axial binding residue" evidence="16">
    <location>
        <position position="471"/>
    </location>
    <ligand>
        <name>heme</name>
        <dbReference type="ChEBI" id="CHEBI:30413"/>
    </ligand>
    <ligandPart>
        <name>Fe</name>
        <dbReference type="ChEBI" id="CHEBI:18248"/>
    </ligandPart>
</feature>
<dbReference type="GO" id="GO:0070330">
    <property type="term" value="F:aromatase activity"/>
    <property type="evidence" value="ECO:0007669"/>
    <property type="project" value="UniProtKB-EC"/>
</dbReference>
<evidence type="ECO:0000256" key="14">
    <source>
        <dbReference type="ARBA" id="ARBA00047938"/>
    </source>
</evidence>
<feature type="transmembrane region" description="Helical" evidence="18">
    <location>
        <begin position="25"/>
        <end position="46"/>
    </location>
</feature>
<evidence type="ECO:0000256" key="2">
    <source>
        <dbReference type="ARBA" id="ARBA00004170"/>
    </source>
</evidence>
<dbReference type="SUPFAM" id="SSF48264">
    <property type="entry name" value="Cytochrome P450"/>
    <property type="match status" value="1"/>
</dbReference>
<keyword evidence="7 16" id="KW-0408">Iron</keyword>
<evidence type="ECO:0000256" key="6">
    <source>
        <dbReference type="ARBA" id="ARBA00023002"/>
    </source>
</evidence>
<evidence type="ECO:0000256" key="18">
    <source>
        <dbReference type="SAM" id="Phobius"/>
    </source>
</evidence>
<protein>
    <recommendedName>
        <fullName evidence="11">aromatase</fullName>
        <ecNumber evidence="11">1.14.14.14</ecNumber>
    </recommendedName>
    <alternativeName>
        <fullName evidence="13">Cytochrome P-450AROM</fullName>
    </alternativeName>
    <alternativeName>
        <fullName evidence="12">Estrogen synthase</fullName>
    </alternativeName>
</protein>
<evidence type="ECO:0000256" key="10">
    <source>
        <dbReference type="ARBA" id="ARBA00037202"/>
    </source>
</evidence>
<comment type="catalytic activity">
    <reaction evidence="14">
        <text>testosterone + 3 reduced [NADPH--hemoprotein reductase] + 3 O2 = 17beta-estradiol + formate + 3 oxidized [NADPH--hemoprotein reductase] + 4 H2O + 4 H(+)</text>
        <dbReference type="Rhea" id="RHEA:38191"/>
        <dbReference type="Rhea" id="RHEA-COMP:11964"/>
        <dbReference type="Rhea" id="RHEA-COMP:11965"/>
        <dbReference type="ChEBI" id="CHEBI:15377"/>
        <dbReference type="ChEBI" id="CHEBI:15378"/>
        <dbReference type="ChEBI" id="CHEBI:15379"/>
        <dbReference type="ChEBI" id="CHEBI:15740"/>
        <dbReference type="ChEBI" id="CHEBI:16469"/>
        <dbReference type="ChEBI" id="CHEBI:17347"/>
        <dbReference type="ChEBI" id="CHEBI:57618"/>
        <dbReference type="ChEBI" id="CHEBI:58210"/>
        <dbReference type="EC" id="1.14.14.14"/>
    </reaction>
</comment>